<protein>
    <submittedName>
        <fullName evidence="2">Uncharacterized protein DUF2759</fullName>
    </submittedName>
</protein>
<proteinExistence type="predicted"/>
<comment type="caution">
    <text evidence="2">The sequence shown here is derived from an EMBL/GenBank/DDBJ whole genome shotgun (WGS) entry which is preliminary data.</text>
</comment>
<dbReference type="InterPro" id="IPR024490">
    <property type="entry name" value="DUF2759"/>
</dbReference>
<keyword evidence="1" id="KW-0812">Transmembrane</keyword>
<organism evidence="2 3">
    <name type="scientific">Sinobaca qinghaiensis</name>
    <dbReference type="NCBI Taxonomy" id="342944"/>
    <lineage>
        <taxon>Bacteria</taxon>
        <taxon>Bacillati</taxon>
        <taxon>Bacillota</taxon>
        <taxon>Bacilli</taxon>
        <taxon>Bacillales</taxon>
        <taxon>Sporolactobacillaceae</taxon>
        <taxon>Sinobaca</taxon>
    </lineage>
</organism>
<keyword evidence="3" id="KW-1185">Reference proteome</keyword>
<evidence type="ECO:0000313" key="2">
    <source>
        <dbReference type="EMBL" id="RKD72978.1"/>
    </source>
</evidence>
<dbReference type="Pfam" id="PF10958">
    <property type="entry name" value="DUF2759"/>
    <property type="match status" value="1"/>
</dbReference>
<reference evidence="2 3" key="1">
    <citation type="submission" date="2018-09" db="EMBL/GenBank/DDBJ databases">
        <title>Genomic Encyclopedia of Archaeal and Bacterial Type Strains, Phase II (KMG-II): from individual species to whole genera.</title>
        <authorList>
            <person name="Goeker M."/>
        </authorList>
    </citation>
    <scope>NUCLEOTIDE SEQUENCE [LARGE SCALE GENOMIC DNA]</scope>
    <source>
        <strain evidence="2 3">DSM 17008</strain>
    </source>
</reference>
<evidence type="ECO:0000256" key="1">
    <source>
        <dbReference type="SAM" id="Phobius"/>
    </source>
</evidence>
<gene>
    <name evidence="2" type="ORF">ATL39_2175</name>
</gene>
<dbReference type="EMBL" id="RAPK01000009">
    <property type="protein sequence ID" value="RKD72978.1"/>
    <property type="molecule type" value="Genomic_DNA"/>
</dbReference>
<dbReference type="AlphaFoldDB" id="A0A419V3A5"/>
<evidence type="ECO:0000313" key="3">
    <source>
        <dbReference type="Proteomes" id="UP000285120"/>
    </source>
</evidence>
<dbReference type="Proteomes" id="UP000285120">
    <property type="component" value="Unassembled WGS sequence"/>
</dbReference>
<keyword evidence="1" id="KW-1133">Transmembrane helix</keyword>
<accession>A0A419V3A5</accession>
<keyword evidence="1" id="KW-0472">Membrane</keyword>
<name>A0A419V3A5_9BACL</name>
<feature type="transmembrane region" description="Helical" evidence="1">
    <location>
        <begin position="27"/>
        <end position="49"/>
    </location>
</feature>
<sequence>MAIGITLLIVAILCALAVVREIKRRNFFAVGFAGVAFLVFGWFSVMTIISGAPSI</sequence>
<dbReference type="RefSeq" id="WP_120193366.1">
    <property type="nucleotide sequence ID" value="NZ_RAPK01000009.1"/>
</dbReference>